<dbReference type="Proteomes" id="UP001158416">
    <property type="component" value="Unassembled WGS sequence"/>
</dbReference>
<accession>A0AA42TSQ6</accession>
<sequence>MVVTETPSGDTQLRPYVKDPVELNKDIVSMVAQQMADALIEHACRQPDGAIPGTTLLENTMFPCSRCGRITARLVFAPECASEADMVSLGDRLRSDVRYAPYPVWLIGAPDSEDDSVARHLTLQLAPARGEVYWEHPDQMNSRLVELDDKHHC</sequence>
<dbReference type="EMBL" id="JAOCAP010000051">
    <property type="protein sequence ID" value="MDH1321602.1"/>
    <property type="molecule type" value="Genomic_DNA"/>
</dbReference>
<evidence type="ECO:0000313" key="1">
    <source>
        <dbReference type="EMBL" id="MDH1321602.1"/>
    </source>
</evidence>
<organism evidence="1 2">
    <name type="scientific">Enterobacter bugandensis</name>
    <dbReference type="NCBI Taxonomy" id="881260"/>
    <lineage>
        <taxon>Bacteria</taxon>
        <taxon>Pseudomonadati</taxon>
        <taxon>Pseudomonadota</taxon>
        <taxon>Gammaproteobacteria</taxon>
        <taxon>Enterobacterales</taxon>
        <taxon>Enterobacteriaceae</taxon>
        <taxon>Enterobacter</taxon>
    </lineage>
</organism>
<gene>
    <name evidence="1" type="ORF">N5C39_25010</name>
</gene>
<comment type="caution">
    <text evidence="1">The sequence shown here is derived from an EMBL/GenBank/DDBJ whole genome shotgun (WGS) entry which is preliminary data.</text>
</comment>
<protein>
    <submittedName>
        <fullName evidence="1">Uncharacterized protein</fullName>
    </submittedName>
</protein>
<name>A0AA42TSQ6_9ENTR</name>
<dbReference type="RefSeq" id="WP_280030583.1">
    <property type="nucleotide sequence ID" value="NZ_JAOCAP010000051.1"/>
</dbReference>
<reference evidence="1" key="1">
    <citation type="submission" date="2022-09" db="EMBL/GenBank/DDBJ databases">
        <title>Intensive care unit water sources are persistently colonized with multi-drug resistant bacteria and are the site of extensive horizontal gene transfer of antibiotic resistance genes.</title>
        <authorList>
            <person name="Diorio-Toth L."/>
        </authorList>
    </citation>
    <scope>NUCLEOTIDE SEQUENCE</scope>
    <source>
        <strain evidence="1">GD03936</strain>
    </source>
</reference>
<evidence type="ECO:0000313" key="2">
    <source>
        <dbReference type="Proteomes" id="UP001158416"/>
    </source>
</evidence>
<proteinExistence type="predicted"/>
<dbReference type="AlphaFoldDB" id="A0AA42TSQ6"/>